<dbReference type="Gene3D" id="3.40.50.300">
    <property type="entry name" value="P-loop containing nucleotide triphosphate hydrolases"/>
    <property type="match status" value="1"/>
</dbReference>
<dbReference type="Gene3D" id="1.10.10.10">
    <property type="entry name" value="Winged helix-like DNA-binding domain superfamily/Winged helix DNA-binding domain"/>
    <property type="match status" value="1"/>
</dbReference>
<name>A0ABX5X2E5_9GAMM</name>
<dbReference type="Proteomes" id="UP000315947">
    <property type="component" value="Chromosome"/>
</dbReference>
<dbReference type="SUPFAM" id="SSF52540">
    <property type="entry name" value="P-loop containing nucleoside triphosphate hydrolases"/>
    <property type="match status" value="1"/>
</dbReference>
<feature type="domain" description="OmpR/PhoB-type" evidence="3">
    <location>
        <begin position="3"/>
        <end position="101"/>
    </location>
</feature>
<dbReference type="SUPFAM" id="SSF46894">
    <property type="entry name" value="C-terminal effector domain of the bipartite response regulators"/>
    <property type="match status" value="1"/>
</dbReference>
<dbReference type="PROSITE" id="PS51755">
    <property type="entry name" value="OMPR_PHOB"/>
    <property type="match status" value="1"/>
</dbReference>
<dbReference type="InterPro" id="IPR036388">
    <property type="entry name" value="WH-like_DNA-bd_sf"/>
</dbReference>
<dbReference type="SMART" id="SM00862">
    <property type="entry name" value="Trans_reg_C"/>
    <property type="match status" value="1"/>
</dbReference>
<keyword evidence="5" id="KW-1185">Reference proteome</keyword>
<dbReference type="EMBL" id="CP041614">
    <property type="protein sequence ID" value="QDO85512.1"/>
    <property type="molecule type" value="Genomic_DNA"/>
</dbReference>
<dbReference type="InterPro" id="IPR016032">
    <property type="entry name" value="Sig_transdc_resp-reg_C-effctor"/>
</dbReference>
<dbReference type="InterPro" id="IPR011990">
    <property type="entry name" value="TPR-like_helical_dom_sf"/>
</dbReference>
<reference evidence="4 5" key="1">
    <citation type="submission" date="2019-07" db="EMBL/GenBank/DDBJ databases">
        <title>Shewanella sp. YLB-06 whole genomic sequence.</title>
        <authorList>
            <person name="Yu L."/>
        </authorList>
    </citation>
    <scope>NUCLEOTIDE SEQUENCE [LARGE SCALE GENOMIC DNA]</scope>
    <source>
        <strain evidence="4 5">YLB-06</strain>
    </source>
</reference>
<dbReference type="InterPro" id="IPR027417">
    <property type="entry name" value="P-loop_NTPase"/>
</dbReference>
<dbReference type="PANTHER" id="PTHR47691:SF3">
    <property type="entry name" value="HTH-TYPE TRANSCRIPTIONAL REGULATOR RV0890C-RELATED"/>
    <property type="match status" value="1"/>
</dbReference>
<dbReference type="PANTHER" id="PTHR47691">
    <property type="entry name" value="REGULATOR-RELATED"/>
    <property type="match status" value="1"/>
</dbReference>
<dbReference type="RefSeq" id="WP_144047833.1">
    <property type="nucleotide sequence ID" value="NZ_CP041614.1"/>
</dbReference>
<dbReference type="InterPro" id="IPR001867">
    <property type="entry name" value="OmpR/PhoB-type_DNA-bd"/>
</dbReference>
<evidence type="ECO:0000313" key="5">
    <source>
        <dbReference type="Proteomes" id="UP000315947"/>
    </source>
</evidence>
<proteinExistence type="predicted"/>
<dbReference type="InterPro" id="IPR049052">
    <property type="entry name" value="nSTAND1"/>
</dbReference>
<evidence type="ECO:0000256" key="2">
    <source>
        <dbReference type="PROSITE-ProRule" id="PRU01091"/>
    </source>
</evidence>
<protein>
    <submittedName>
        <fullName evidence="4">Transcriptional regulator</fullName>
    </submittedName>
</protein>
<dbReference type="CDD" id="cd00383">
    <property type="entry name" value="trans_reg_C"/>
    <property type="match status" value="1"/>
</dbReference>
<feature type="DNA-binding region" description="OmpR/PhoB-type" evidence="2">
    <location>
        <begin position="3"/>
        <end position="101"/>
    </location>
</feature>
<evidence type="ECO:0000313" key="4">
    <source>
        <dbReference type="EMBL" id="QDO85512.1"/>
    </source>
</evidence>
<sequence>MSFSTFYFGDWQVEPGSNSLRLGSQVKQLEPKAMDVLSLLCERDGDVVSTEEIVSHCWPDMFMGDNPLHKVINQLRRALGDSATSPQYIETIRKRGYRTLAKISFPKGHSEAAQSQQWQSGSPFPGLQAYSADHADVFFGRSEQVSTLLNRITLQVKYGRAFCLILGPSGSGKTSLINAGVMPNLMSSKGYNGIEVISYSDIDLADVVDNPPLVDLASAMLDWEYQDKPVFDGYSAEQLANTLTEAPEKAIQCCKSALKGHKSQHAFFALFIDRLEVLLSSPQFSDEQRQEFFDVIEFLAQSGHILILSACRNDFYPDLVQYPNLMSGKSRGAHFDLSPPTRQELLQMIRLPAVAANLTWQLDGETAVPLDEMLCADAASNPDALPMLQYTLQALYLNRDDTDQLLVSEYQNLGGLEGAIGKNAEEVLTSLTDAETAAVPKILSLLVTLKEDDKSITSRTARWSQLSSSQQSSQLGASQRNKKLESEAETNLVKAMVDNRLFVSHLQNDEACFSIAHEALLRRWPRATKWIEAHSESLGIKSRLLNQARRWLTESKTQAYLLSEGKPLQEAQLLSQNPLFTLEPAEQALIAASVKRVNVRRWRRRLTSGVLVALTMLSVLMSFRSIEAEQRALEKRLAAENLLGFMVGDFADKLRGIGRMDLLDGISNKALEYFSDESNTHDASNYSFEARFQHAQTLEAIGEVAYSRGKLEEANAGLLAAKTKLETLLTEQPENLELLKTAGANAFWLGQLDYDRGDWAAVRPWYKLYLSYSQTMYQLAPTDPEALIELSYATNSIGSLSMKLHQFNEAEGYFNESLQLKLLAANSSPKDMMLLADIADTHSWLASAALSQGHINLSIERHKAIQADIENLDEALQANANLAENLALSYHSISSQYKYKGQMQLATDSALKAHQLFTALITTDTNNQIWHQHLFFLKLHLLQMASIEEVEFSITTEQIISELSTSSKMFTDDQYSRILRAKYKRILAEYYFDRQQISQGKRYLQQAKQLNNELITQDINNSEIEWLQAMTYLAEAKLYQLMGDTRQMASSCRLASRQLSQFQKLDKDPKFIAPYADSLRCQGKLISNAQLTALLTEQGIVQQLSITKDVKK</sequence>
<keyword evidence="1 2" id="KW-0238">DNA-binding</keyword>
<dbReference type="Pfam" id="PF00486">
    <property type="entry name" value="Trans_reg_C"/>
    <property type="match status" value="1"/>
</dbReference>
<organism evidence="4 5">
    <name type="scientific">Shewanella psychropiezotolerans</name>
    <dbReference type="NCBI Taxonomy" id="2593655"/>
    <lineage>
        <taxon>Bacteria</taxon>
        <taxon>Pseudomonadati</taxon>
        <taxon>Pseudomonadota</taxon>
        <taxon>Gammaproteobacteria</taxon>
        <taxon>Alteromonadales</taxon>
        <taxon>Shewanellaceae</taxon>
        <taxon>Shewanella</taxon>
    </lineage>
</organism>
<evidence type="ECO:0000259" key="3">
    <source>
        <dbReference type="PROSITE" id="PS51755"/>
    </source>
</evidence>
<dbReference type="Gene3D" id="1.25.40.10">
    <property type="entry name" value="Tetratricopeptide repeat domain"/>
    <property type="match status" value="1"/>
</dbReference>
<accession>A0ABX5X2E5</accession>
<evidence type="ECO:0000256" key="1">
    <source>
        <dbReference type="ARBA" id="ARBA00023125"/>
    </source>
</evidence>
<gene>
    <name evidence="4" type="ORF">FM037_22455</name>
</gene>
<dbReference type="Pfam" id="PF20703">
    <property type="entry name" value="nSTAND1"/>
    <property type="match status" value="1"/>
</dbReference>